<feature type="binding site" evidence="9">
    <location>
        <position position="108"/>
    </location>
    <ligand>
        <name>ATP</name>
        <dbReference type="ChEBI" id="CHEBI:30616"/>
    </ligand>
</feature>
<keyword evidence="4 9" id="KW-0547">Nucleotide-binding</keyword>
<evidence type="ECO:0000256" key="1">
    <source>
        <dbReference type="ARBA" id="ARBA00012513"/>
    </source>
</evidence>
<name>Q484J0_COLP3</name>
<organism evidence="11 12">
    <name type="scientific">Colwellia psychrerythraea (strain 34H / ATCC BAA-681)</name>
    <name type="common">Vibrio psychroerythus</name>
    <dbReference type="NCBI Taxonomy" id="167879"/>
    <lineage>
        <taxon>Bacteria</taxon>
        <taxon>Pseudomonadati</taxon>
        <taxon>Pseudomonadota</taxon>
        <taxon>Gammaproteobacteria</taxon>
        <taxon>Alteromonadales</taxon>
        <taxon>Colwelliaceae</taxon>
        <taxon>Colwellia</taxon>
    </lineage>
</organism>
<dbReference type="Gene3D" id="3.30.200.20">
    <property type="entry name" value="Phosphorylase Kinase, domain 1"/>
    <property type="match status" value="1"/>
</dbReference>
<dbReference type="PROSITE" id="PS00107">
    <property type="entry name" value="PROTEIN_KINASE_ATP"/>
    <property type="match status" value="1"/>
</dbReference>
<keyword evidence="2" id="KW-0723">Serine/threonine-protein kinase</keyword>
<evidence type="ECO:0000313" key="11">
    <source>
        <dbReference type="EMBL" id="AAZ27876.1"/>
    </source>
</evidence>
<evidence type="ECO:0000256" key="2">
    <source>
        <dbReference type="ARBA" id="ARBA00022527"/>
    </source>
</evidence>
<keyword evidence="5 11" id="KW-0418">Kinase</keyword>
<dbReference type="InterPro" id="IPR017441">
    <property type="entry name" value="Protein_kinase_ATP_BS"/>
</dbReference>
<feature type="domain" description="Protein kinase" evidence="10">
    <location>
        <begin position="77"/>
        <end position="227"/>
    </location>
</feature>
<dbReference type="PANTHER" id="PTHR24361">
    <property type="entry name" value="MITOGEN-ACTIVATED KINASE KINASE KINASE"/>
    <property type="match status" value="1"/>
</dbReference>
<evidence type="ECO:0000313" key="12">
    <source>
        <dbReference type="Proteomes" id="UP000000547"/>
    </source>
</evidence>
<evidence type="ECO:0000256" key="7">
    <source>
        <dbReference type="ARBA" id="ARBA00047899"/>
    </source>
</evidence>
<keyword evidence="6 9" id="KW-0067">ATP-binding</keyword>
<dbReference type="EMBL" id="CP000083">
    <property type="protein sequence ID" value="AAZ27876.1"/>
    <property type="molecule type" value="Genomic_DNA"/>
</dbReference>
<dbReference type="PROSITE" id="PS50011">
    <property type="entry name" value="PROTEIN_KINASE_DOM"/>
    <property type="match status" value="1"/>
</dbReference>
<dbReference type="KEGG" id="cps:CPS_1794"/>
<keyword evidence="3" id="KW-0808">Transferase</keyword>
<dbReference type="PANTHER" id="PTHR24361:SF433">
    <property type="entry name" value="PROTEIN KINASE DOMAIN-CONTAINING PROTEIN"/>
    <property type="match status" value="1"/>
</dbReference>
<dbReference type="Pfam" id="PF00069">
    <property type="entry name" value="Pkinase"/>
    <property type="match status" value="1"/>
</dbReference>
<sequence>MNDLYALFQKLALIEKPLQSNCFSQLENESPKKAQQLAQLLKQRNVSTGVLIEKIFSPLTFLDKPELRLGRIIDNKYKIVELIGQGGMSDVYKAIRCDGLIEHIVAVKYFSLADTFETALQMIKKEAQILAQLDHHYIASFIDIGYDDNGEPNIMMEYVQGQTLFAFLKTKPDETVLSQVYATLDEAKGYVVKQGVTHGDISLNNVLVDKNGNANIIDFDIAQYKTQ</sequence>
<accession>Q484J0</accession>
<comment type="catalytic activity">
    <reaction evidence="7">
        <text>L-threonyl-[protein] + ATP = O-phospho-L-threonyl-[protein] + ADP + H(+)</text>
        <dbReference type="Rhea" id="RHEA:46608"/>
        <dbReference type="Rhea" id="RHEA-COMP:11060"/>
        <dbReference type="Rhea" id="RHEA-COMP:11605"/>
        <dbReference type="ChEBI" id="CHEBI:15378"/>
        <dbReference type="ChEBI" id="CHEBI:30013"/>
        <dbReference type="ChEBI" id="CHEBI:30616"/>
        <dbReference type="ChEBI" id="CHEBI:61977"/>
        <dbReference type="ChEBI" id="CHEBI:456216"/>
        <dbReference type="EC" id="2.7.11.1"/>
    </reaction>
</comment>
<dbReference type="SMR" id="Q484J0"/>
<dbReference type="InterPro" id="IPR053235">
    <property type="entry name" value="Ser_Thr_kinase"/>
</dbReference>
<dbReference type="InterPro" id="IPR000719">
    <property type="entry name" value="Prot_kinase_dom"/>
</dbReference>
<dbReference type="STRING" id="167879.CPS_1794"/>
<evidence type="ECO:0000256" key="6">
    <source>
        <dbReference type="ARBA" id="ARBA00022840"/>
    </source>
</evidence>
<dbReference type="Proteomes" id="UP000000547">
    <property type="component" value="Chromosome"/>
</dbReference>
<dbReference type="GO" id="GO:0004674">
    <property type="term" value="F:protein serine/threonine kinase activity"/>
    <property type="evidence" value="ECO:0007669"/>
    <property type="project" value="UniProtKB-KW"/>
</dbReference>
<dbReference type="SUPFAM" id="SSF56112">
    <property type="entry name" value="Protein kinase-like (PK-like)"/>
    <property type="match status" value="1"/>
</dbReference>
<protein>
    <recommendedName>
        <fullName evidence="1">non-specific serine/threonine protein kinase</fullName>
        <ecNumber evidence="1">2.7.11.1</ecNumber>
    </recommendedName>
</protein>
<evidence type="ECO:0000256" key="4">
    <source>
        <dbReference type="ARBA" id="ARBA00022741"/>
    </source>
</evidence>
<dbReference type="SMART" id="SM00220">
    <property type="entry name" value="S_TKc"/>
    <property type="match status" value="1"/>
</dbReference>
<proteinExistence type="predicted"/>
<dbReference type="InterPro" id="IPR011009">
    <property type="entry name" value="Kinase-like_dom_sf"/>
</dbReference>
<reference evidence="11" key="1">
    <citation type="journal article" date="2005" name="Proc. Natl. Acad. Sci. U.S.A.">
        <title>The psychrophilic lifestyle as revealed by the genome sequence of Colwellia psychrerythraea 34H through genomic and proteomic analyses.</title>
        <authorList>
            <person name="Methe B.A."/>
            <person name="Nelson K.E."/>
            <person name="Deming J.W."/>
            <person name="Momen B."/>
            <person name="Melamud E."/>
            <person name="Zhang X."/>
            <person name="Moult J."/>
            <person name="Madupu R."/>
            <person name="Nelson W.C."/>
            <person name="Dodson R.J."/>
            <person name="Brinkac L.M."/>
            <person name="Daugherty S.C."/>
            <person name="Durkin A.S."/>
            <person name="DeBoy R.T."/>
            <person name="Kolonay J.F."/>
            <person name="Sullivan S.A."/>
            <person name="Zhou L."/>
            <person name="Davidsen T.M."/>
            <person name="Wu M."/>
            <person name="Huston A.L."/>
            <person name="Lewis M."/>
            <person name="Weaver B."/>
            <person name="Weidman J.F."/>
            <person name="Khouri H."/>
            <person name="Utterback T.R."/>
            <person name="Feldblyum T.V."/>
            <person name="Fraser C.M."/>
        </authorList>
    </citation>
    <scope>NUCLEOTIDE SEQUENCE [LARGE SCALE GENOMIC DNA]</scope>
    <source>
        <strain evidence="11">34H</strain>
    </source>
</reference>
<dbReference type="GO" id="GO:0005524">
    <property type="term" value="F:ATP binding"/>
    <property type="evidence" value="ECO:0007669"/>
    <property type="project" value="UniProtKB-UniRule"/>
</dbReference>
<dbReference type="GO" id="GO:0005737">
    <property type="term" value="C:cytoplasm"/>
    <property type="evidence" value="ECO:0007669"/>
    <property type="project" value="TreeGrafter"/>
</dbReference>
<dbReference type="AlphaFoldDB" id="Q484J0"/>
<evidence type="ECO:0000256" key="3">
    <source>
        <dbReference type="ARBA" id="ARBA00022679"/>
    </source>
</evidence>
<dbReference type="Gene3D" id="1.10.510.10">
    <property type="entry name" value="Transferase(Phosphotransferase) domain 1"/>
    <property type="match status" value="1"/>
</dbReference>
<evidence type="ECO:0000256" key="8">
    <source>
        <dbReference type="ARBA" id="ARBA00048679"/>
    </source>
</evidence>
<dbReference type="RefSeq" id="WP_011042619.1">
    <property type="nucleotide sequence ID" value="NC_003910.7"/>
</dbReference>
<evidence type="ECO:0000256" key="9">
    <source>
        <dbReference type="PROSITE-ProRule" id="PRU10141"/>
    </source>
</evidence>
<comment type="catalytic activity">
    <reaction evidence="8">
        <text>L-seryl-[protein] + ATP = O-phospho-L-seryl-[protein] + ADP + H(+)</text>
        <dbReference type="Rhea" id="RHEA:17989"/>
        <dbReference type="Rhea" id="RHEA-COMP:9863"/>
        <dbReference type="Rhea" id="RHEA-COMP:11604"/>
        <dbReference type="ChEBI" id="CHEBI:15378"/>
        <dbReference type="ChEBI" id="CHEBI:29999"/>
        <dbReference type="ChEBI" id="CHEBI:30616"/>
        <dbReference type="ChEBI" id="CHEBI:83421"/>
        <dbReference type="ChEBI" id="CHEBI:456216"/>
        <dbReference type="EC" id="2.7.11.1"/>
    </reaction>
</comment>
<dbReference type="InterPro" id="IPR008266">
    <property type="entry name" value="Tyr_kinase_AS"/>
</dbReference>
<dbReference type="PROSITE" id="PS00109">
    <property type="entry name" value="PROTEIN_KINASE_TYR"/>
    <property type="match status" value="1"/>
</dbReference>
<evidence type="ECO:0000259" key="10">
    <source>
        <dbReference type="PROSITE" id="PS50011"/>
    </source>
</evidence>
<dbReference type="HOGENOM" id="CLU_1169079_0_0_6"/>
<dbReference type="EC" id="2.7.11.1" evidence="1"/>
<evidence type="ECO:0000256" key="5">
    <source>
        <dbReference type="ARBA" id="ARBA00022777"/>
    </source>
</evidence>
<gene>
    <name evidence="11" type="ordered locus">CPS_1794</name>
</gene>